<feature type="transmembrane region" description="Helical" evidence="5">
    <location>
        <begin position="299"/>
        <end position="323"/>
    </location>
</feature>
<dbReference type="PANTHER" id="PTHR24064">
    <property type="entry name" value="SOLUTE CARRIER FAMILY 22 MEMBER"/>
    <property type="match status" value="1"/>
</dbReference>
<dbReference type="Gene3D" id="1.20.1250.20">
    <property type="entry name" value="MFS general substrate transporter like domains"/>
    <property type="match status" value="1"/>
</dbReference>
<dbReference type="InterPro" id="IPR005828">
    <property type="entry name" value="MFS_sugar_transport-like"/>
</dbReference>
<evidence type="ECO:0000256" key="4">
    <source>
        <dbReference type="ARBA" id="ARBA00023136"/>
    </source>
</evidence>
<feature type="transmembrane region" description="Helical" evidence="5">
    <location>
        <begin position="183"/>
        <end position="205"/>
    </location>
</feature>
<dbReference type="EMBL" id="JAXCGZ010009838">
    <property type="protein sequence ID" value="KAK7076121.1"/>
    <property type="molecule type" value="Genomic_DNA"/>
</dbReference>
<feature type="transmembrane region" description="Helical" evidence="5">
    <location>
        <begin position="98"/>
        <end position="118"/>
    </location>
</feature>
<evidence type="ECO:0000256" key="3">
    <source>
        <dbReference type="ARBA" id="ARBA00022989"/>
    </source>
</evidence>
<evidence type="ECO:0000256" key="5">
    <source>
        <dbReference type="SAM" id="Phobius"/>
    </source>
</evidence>
<feature type="transmembrane region" description="Helical" evidence="5">
    <location>
        <begin position="21"/>
        <end position="39"/>
    </location>
</feature>
<dbReference type="InterPro" id="IPR036259">
    <property type="entry name" value="MFS_trans_sf"/>
</dbReference>
<comment type="subcellular location">
    <subcellularLocation>
        <location evidence="1">Membrane</location>
        <topology evidence="1">Multi-pass membrane protein</topology>
    </subcellularLocation>
</comment>
<sequence length="511" mass="55366">MAVTVGFDGVLTYLGTPHPCITIHFLITLGMTVLGLGALEVSTLLPLPLYSCWGGLTPKDFDKWMCKGLALLPQTSEDSHHMVQVCGEKQWQPGSFPGVVLVGIRVVVMLIAGICIDALGRRRSVVAWMGLYFVVAFARTFSPNPESVVFCITLEGASAQASTLALLMLAAEGSTQKECVRSACLVLLGHAVGVAAGAPLITIYVPGEVYQQMARSLPALVFVLFIIALPESARWVTCRGRVHEATVLLKKSHHMAFDPTVQPKLFALHEEHKISLRQHKCAGHALRESLQPLIRVRKLFLVLISFAICGFALGCAASATSIYDPTVFSSYEDRQIAYGVVEFLALLLLGLTVSRFSVKFVLVALMSSLPIALLVTPLLDQVSVGSCAAQLFITCMGHLCVVSALVWMGIGVIRLTPTHSRGAVLGFTFAAATLGHAIAHLSIRQSVPFLDYLDIYGEILVWALVAFIGGLLTLLMPKMPKSLPDTIYHLLNACTGEDKLEEYEEHQNTQL</sequence>
<proteinExistence type="predicted"/>
<dbReference type="AlphaFoldDB" id="A0AAN8X4L0"/>
<feature type="transmembrane region" description="Helical" evidence="5">
    <location>
        <begin position="455"/>
        <end position="475"/>
    </location>
</feature>
<comment type="caution">
    <text evidence="6">The sequence shown here is derived from an EMBL/GenBank/DDBJ whole genome shotgun (WGS) entry which is preliminary data.</text>
</comment>
<evidence type="ECO:0000313" key="7">
    <source>
        <dbReference type="Proteomes" id="UP001381693"/>
    </source>
</evidence>
<evidence type="ECO:0000313" key="6">
    <source>
        <dbReference type="EMBL" id="KAK7076121.1"/>
    </source>
</evidence>
<feature type="transmembrane region" description="Helical" evidence="5">
    <location>
        <begin position="217"/>
        <end position="236"/>
    </location>
</feature>
<dbReference type="GO" id="GO:0022857">
    <property type="term" value="F:transmembrane transporter activity"/>
    <property type="evidence" value="ECO:0007669"/>
    <property type="project" value="InterPro"/>
</dbReference>
<gene>
    <name evidence="6" type="ORF">SK128_002363</name>
</gene>
<keyword evidence="7" id="KW-1185">Reference proteome</keyword>
<protein>
    <submittedName>
        <fullName evidence="6">Uncharacterized protein</fullName>
    </submittedName>
</protein>
<keyword evidence="3 5" id="KW-1133">Transmembrane helix</keyword>
<evidence type="ECO:0000256" key="1">
    <source>
        <dbReference type="ARBA" id="ARBA00004141"/>
    </source>
</evidence>
<organism evidence="6 7">
    <name type="scientific">Halocaridina rubra</name>
    <name type="common">Hawaiian red shrimp</name>
    <dbReference type="NCBI Taxonomy" id="373956"/>
    <lineage>
        <taxon>Eukaryota</taxon>
        <taxon>Metazoa</taxon>
        <taxon>Ecdysozoa</taxon>
        <taxon>Arthropoda</taxon>
        <taxon>Crustacea</taxon>
        <taxon>Multicrustacea</taxon>
        <taxon>Malacostraca</taxon>
        <taxon>Eumalacostraca</taxon>
        <taxon>Eucarida</taxon>
        <taxon>Decapoda</taxon>
        <taxon>Pleocyemata</taxon>
        <taxon>Caridea</taxon>
        <taxon>Atyoidea</taxon>
        <taxon>Atyidae</taxon>
        <taxon>Halocaridina</taxon>
    </lineage>
</organism>
<feature type="transmembrane region" description="Helical" evidence="5">
    <location>
        <begin position="422"/>
        <end position="443"/>
    </location>
</feature>
<reference evidence="6 7" key="1">
    <citation type="submission" date="2023-11" db="EMBL/GenBank/DDBJ databases">
        <title>Halocaridina rubra genome assembly.</title>
        <authorList>
            <person name="Smith C."/>
        </authorList>
    </citation>
    <scope>NUCLEOTIDE SEQUENCE [LARGE SCALE GENOMIC DNA]</scope>
    <source>
        <strain evidence="6">EP-1</strain>
        <tissue evidence="6">Whole</tissue>
    </source>
</reference>
<evidence type="ECO:0000256" key="2">
    <source>
        <dbReference type="ARBA" id="ARBA00022692"/>
    </source>
</evidence>
<feature type="transmembrane region" description="Helical" evidence="5">
    <location>
        <begin position="391"/>
        <end position="410"/>
    </location>
</feature>
<keyword evidence="2 5" id="KW-0812">Transmembrane</keyword>
<dbReference type="SUPFAM" id="SSF103473">
    <property type="entry name" value="MFS general substrate transporter"/>
    <property type="match status" value="1"/>
</dbReference>
<dbReference type="Proteomes" id="UP001381693">
    <property type="component" value="Unassembled WGS sequence"/>
</dbReference>
<feature type="transmembrane region" description="Helical" evidence="5">
    <location>
        <begin position="147"/>
        <end position="171"/>
    </location>
</feature>
<accession>A0AAN8X4L0</accession>
<name>A0AAN8X4L0_HALRR</name>
<feature type="transmembrane region" description="Helical" evidence="5">
    <location>
        <begin position="125"/>
        <end position="141"/>
    </location>
</feature>
<dbReference type="Pfam" id="PF00083">
    <property type="entry name" value="Sugar_tr"/>
    <property type="match status" value="1"/>
</dbReference>
<feature type="transmembrane region" description="Helical" evidence="5">
    <location>
        <begin position="360"/>
        <end position="379"/>
    </location>
</feature>
<feature type="transmembrane region" description="Helical" evidence="5">
    <location>
        <begin position="335"/>
        <end position="353"/>
    </location>
</feature>
<keyword evidence="4 5" id="KW-0472">Membrane</keyword>
<dbReference type="GO" id="GO:0016020">
    <property type="term" value="C:membrane"/>
    <property type="evidence" value="ECO:0007669"/>
    <property type="project" value="UniProtKB-SubCell"/>
</dbReference>